<feature type="compositionally biased region" description="Basic and acidic residues" evidence="1">
    <location>
        <begin position="1"/>
        <end position="15"/>
    </location>
</feature>
<dbReference type="EMBL" id="SSND01000003">
    <property type="protein sequence ID" value="THD82886.1"/>
    <property type="molecule type" value="Genomic_DNA"/>
</dbReference>
<keyword evidence="3" id="KW-1185">Reference proteome</keyword>
<sequence>MAQDRLRQPMEKPEGAADSTAETFPAMTRLDGLLAEMEALMRVMPAARPEDIRQRADVVARMEEDMVESGFDNMPV</sequence>
<protein>
    <submittedName>
        <fullName evidence="2">Uncharacterized protein</fullName>
    </submittedName>
</protein>
<evidence type="ECO:0000256" key="1">
    <source>
        <dbReference type="SAM" id="MobiDB-lite"/>
    </source>
</evidence>
<proteinExistence type="predicted"/>
<evidence type="ECO:0000313" key="2">
    <source>
        <dbReference type="EMBL" id="THD82886.1"/>
    </source>
</evidence>
<gene>
    <name evidence="2" type="ORF">E7811_12080</name>
</gene>
<dbReference type="Proteomes" id="UP000309450">
    <property type="component" value="Unassembled WGS sequence"/>
</dbReference>
<organism evidence="2 3">
    <name type="scientific">Aliigemmobacter aestuarii</name>
    <dbReference type="NCBI Taxonomy" id="1445661"/>
    <lineage>
        <taxon>Bacteria</taxon>
        <taxon>Pseudomonadati</taxon>
        <taxon>Pseudomonadota</taxon>
        <taxon>Alphaproteobacteria</taxon>
        <taxon>Rhodobacterales</taxon>
        <taxon>Paracoccaceae</taxon>
        <taxon>Aliigemmobacter</taxon>
    </lineage>
</organism>
<dbReference type="AlphaFoldDB" id="A0A4S3ML55"/>
<accession>A0A4S3ML55</accession>
<reference evidence="2 3" key="1">
    <citation type="submission" date="2019-04" db="EMBL/GenBank/DDBJ databases">
        <title>Draft genome sequence of Gemmobacter aestuarii sp. nov.</title>
        <authorList>
            <person name="Hameed A."/>
            <person name="Lin S.-Y."/>
            <person name="Shahina M."/>
            <person name="Lai W.-A."/>
            <person name="Young C.-C."/>
        </authorList>
    </citation>
    <scope>NUCLEOTIDE SEQUENCE [LARGE SCALE GENOMIC DNA]</scope>
    <source>
        <strain evidence="2 3">CC-PW-75</strain>
    </source>
</reference>
<evidence type="ECO:0000313" key="3">
    <source>
        <dbReference type="Proteomes" id="UP000309450"/>
    </source>
</evidence>
<name>A0A4S3ML55_9RHOB</name>
<feature type="region of interest" description="Disordered" evidence="1">
    <location>
        <begin position="1"/>
        <end position="24"/>
    </location>
</feature>
<comment type="caution">
    <text evidence="2">The sequence shown here is derived from an EMBL/GenBank/DDBJ whole genome shotgun (WGS) entry which is preliminary data.</text>
</comment>
<dbReference type="RefSeq" id="WP_136394912.1">
    <property type="nucleotide sequence ID" value="NZ_SSND01000003.1"/>
</dbReference>